<evidence type="ECO:0000313" key="1">
    <source>
        <dbReference type="EMBL" id="GIY96138.1"/>
    </source>
</evidence>
<evidence type="ECO:0000313" key="2">
    <source>
        <dbReference type="Proteomes" id="UP001054945"/>
    </source>
</evidence>
<keyword evidence="2" id="KW-1185">Reference proteome</keyword>
<dbReference type="EMBL" id="BPLR01018014">
    <property type="protein sequence ID" value="GIY96138.1"/>
    <property type="molecule type" value="Genomic_DNA"/>
</dbReference>
<accession>A0AAV4XR20</accession>
<name>A0AAV4XR20_CAEEX</name>
<gene>
    <name evidence="1" type="ORF">CEXT_619081</name>
</gene>
<dbReference type="AlphaFoldDB" id="A0AAV4XR20"/>
<dbReference type="Proteomes" id="UP001054945">
    <property type="component" value="Unassembled WGS sequence"/>
</dbReference>
<protein>
    <submittedName>
        <fullName evidence="1">Uncharacterized protein</fullName>
    </submittedName>
</protein>
<comment type="caution">
    <text evidence="1">The sequence shown here is derived from an EMBL/GenBank/DDBJ whole genome shotgun (WGS) entry which is preliminary data.</text>
</comment>
<proteinExistence type="predicted"/>
<reference evidence="1 2" key="1">
    <citation type="submission" date="2021-06" db="EMBL/GenBank/DDBJ databases">
        <title>Caerostris extrusa draft genome.</title>
        <authorList>
            <person name="Kono N."/>
            <person name="Arakawa K."/>
        </authorList>
    </citation>
    <scope>NUCLEOTIDE SEQUENCE [LARGE SCALE GENOMIC DNA]</scope>
</reference>
<organism evidence="1 2">
    <name type="scientific">Caerostris extrusa</name>
    <name type="common">Bark spider</name>
    <name type="synonym">Caerostris bankana</name>
    <dbReference type="NCBI Taxonomy" id="172846"/>
    <lineage>
        <taxon>Eukaryota</taxon>
        <taxon>Metazoa</taxon>
        <taxon>Ecdysozoa</taxon>
        <taxon>Arthropoda</taxon>
        <taxon>Chelicerata</taxon>
        <taxon>Arachnida</taxon>
        <taxon>Araneae</taxon>
        <taxon>Araneomorphae</taxon>
        <taxon>Entelegynae</taxon>
        <taxon>Araneoidea</taxon>
        <taxon>Araneidae</taxon>
        <taxon>Caerostris</taxon>
    </lineage>
</organism>
<sequence length="123" mass="14289">MAEELAAMALTRFRDVANRRRCNLEIPQTTESHKREIDYLDLLSSSCYQHSQVPPTVICNPLPTRPILTPPPLPWLKTTSTRKGSATLPFFLVVENTFVERLKWNPWSVFVYFPVMMENSFLF</sequence>